<dbReference type="EMBL" id="CP017708">
    <property type="protein sequence ID" value="AOY78788.1"/>
    <property type="molecule type" value="Genomic_DNA"/>
</dbReference>
<reference evidence="2" key="1">
    <citation type="submission" date="2016-10" db="EMBL/GenBank/DDBJ databases">
        <title>Comparative genomics uncovers the prolific and rare metabolic potential of the cyanobacterial genus Moorea.</title>
        <authorList>
            <person name="Leao T."/>
            <person name="Castelao G."/>
            <person name="Korobeynikov A."/>
            <person name="Monroe E.A."/>
            <person name="Podell S."/>
            <person name="Glukhov E."/>
            <person name="Allen E."/>
            <person name="Gerwick W.H."/>
            <person name="Gerwick L."/>
        </authorList>
    </citation>
    <scope>NUCLEOTIDE SEQUENCE [LARGE SCALE GENOMIC DNA]</scope>
    <source>
        <strain evidence="2">JHB</strain>
    </source>
</reference>
<evidence type="ECO:0000313" key="1">
    <source>
        <dbReference type="EMBL" id="AOY78788.1"/>
    </source>
</evidence>
<dbReference type="PANTHER" id="PTHR48419:SF1">
    <property type="entry name" value="SULFOTRANSFERASE DOMAIN-CONTAINING PROTEIN"/>
    <property type="match status" value="1"/>
</dbReference>
<accession>A0A1D9FTR9</accession>
<dbReference type="AlphaFoldDB" id="A0A1D9FTR9"/>
<dbReference type="Pfam" id="PF19798">
    <property type="entry name" value="Sulfotransfer_5"/>
    <property type="match status" value="1"/>
</dbReference>
<gene>
    <name evidence="1" type="ORF">BJP36_01640</name>
</gene>
<dbReference type="Gene3D" id="3.40.50.300">
    <property type="entry name" value="P-loop containing nucleotide triphosphate hydrolases"/>
    <property type="match status" value="1"/>
</dbReference>
<dbReference type="InterPro" id="IPR027417">
    <property type="entry name" value="P-loop_NTPase"/>
</dbReference>
<evidence type="ECO:0000313" key="2">
    <source>
        <dbReference type="Proteomes" id="UP000176944"/>
    </source>
</evidence>
<protein>
    <submittedName>
        <fullName evidence="1">Sulfotransferase family protein</fullName>
    </submittedName>
</protein>
<dbReference type="Proteomes" id="UP000176944">
    <property type="component" value="Chromosome"/>
</dbReference>
<organism evidence="1 2">
    <name type="scientific">Moorena producens (strain JHB)</name>
    <dbReference type="NCBI Taxonomy" id="1454205"/>
    <lineage>
        <taxon>Bacteria</taxon>
        <taxon>Bacillati</taxon>
        <taxon>Cyanobacteriota</taxon>
        <taxon>Cyanophyceae</taxon>
        <taxon>Coleofasciculales</taxon>
        <taxon>Coleofasciculaceae</taxon>
        <taxon>Moorena</taxon>
    </lineage>
</organism>
<name>A0A1D9FTR9_MOOP1</name>
<dbReference type="SUPFAM" id="SSF52540">
    <property type="entry name" value="P-loop containing nucleoside triphosphate hydrolases"/>
    <property type="match status" value="1"/>
</dbReference>
<proteinExistence type="predicted"/>
<sequence length="251" mass="29873">MSKILALWTTFRSRSTAFECMMRERGDFLVFHEPYGLSFYNSEERRNTNRYPDAEIKAEYNYQATRESLREEAKQHKVFIKDMPYYISNLIEPEFVAELDNTFLIRNPAKMLPSLHYRWPDFTLEETGYEPLYRYFMMAGDISGKTPILIDSDDLLEQPDATIKAYCDAVGIPFIPEALSWAPKSRPEINHWQDGLWHSSLNTSKGLRERKQKENKKNNYVSIEDNDHLKQAYEYCLPYYQKIYEHRLRSE</sequence>
<dbReference type="InterPro" id="IPR053226">
    <property type="entry name" value="Pyrrolopyrazine_biosynth_F"/>
</dbReference>
<dbReference type="PANTHER" id="PTHR48419">
    <property type="entry name" value="SULFOTRANSFERASE DOMAIN-CONTAINING PROTEIN"/>
    <property type="match status" value="1"/>
</dbReference>